<sequence>MAAKPNIVDKEALLKFIENDIKNDLELKGRICSMIVETYKEYEENDEMVQYITTIKSSLKQMHATFFFISDKRKDVRVMGKLAKIVSLIDKRNEERQERLERLKKE</sequence>
<evidence type="ECO:0000313" key="1">
    <source>
        <dbReference type="EMBL" id="CAH1448806.1"/>
    </source>
</evidence>
<reference evidence="1 2" key="1">
    <citation type="submission" date="2022-01" db="EMBL/GenBank/DDBJ databases">
        <authorList>
            <person name="Xiong W."/>
            <person name="Schranz E."/>
        </authorList>
    </citation>
    <scope>NUCLEOTIDE SEQUENCE [LARGE SCALE GENOMIC DNA]</scope>
</reference>
<evidence type="ECO:0000313" key="2">
    <source>
        <dbReference type="Proteomes" id="UP001157418"/>
    </source>
</evidence>
<dbReference type="Proteomes" id="UP001157418">
    <property type="component" value="Unassembled WGS sequence"/>
</dbReference>
<name>A0AAU9PG84_9ASTR</name>
<gene>
    <name evidence="1" type="ORF">LVIROSA_LOCUS34328</name>
</gene>
<proteinExistence type="predicted"/>
<comment type="caution">
    <text evidence="1">The sequence shown here is derived from an EMBL/GenBank/DDBJ whole genome shotgun (WGS) entry which is preliminary data.</text>
</comment>
<dbReference type="AlphaFoldDB" id="A0AAU9PG84"/>
<accession>A0AAU9PG84</accession>
<organism evidence="1 2">
    <name type="scientific">Lactuca virosa</name>
    <dbReference type="NCBI Taxonomy" id="75947"/>
    <lineage>
        <taxon>Eukaryota</taxon>
        <taxon>Viridiplantae</taxon>
        <taxon>Streptophyta</taxon>
        <taxon>Embryophyta</taxon>
        <taxon>Tracheophyta</taxon>
        <taxon>Spermatophyta</taxon>
        <taxon>Magnoliopsida</taxon>
        <taxon>eudicotyledons</taxon>
        <taxon>Gunneridae</taxon>
        <taxon>Pentapetalae</taxon>
        <taxon>asterids</taxon>
        <taxon>campanulids</taxon>
        <taxon>Asterales</taxon>
        <taxon>Asteraceae</taxon>
        <taxon>Cichorioideae</taxon>
        <taxon>Cichorieae</taxon>
        <taxon>Lactucinae</taxon>
        <taxon>Lactuca</taxon>
    </lineage>
</organism>
<protein>
    <submittedName>
        <fullName evidence="1">Uncharacterized protein</fullName>
    </submittedName>
</protein>
<keyword evidence="2" id="KW-1185">Reference proteome</keyword>
<dbReference type="EMBL" id="CAKMRJ010005634">
    <property type="protein sequence ID" value="CAH1448806.1"/>
    <property type="molecule type" value="Genomic_DNA"/>
</dbReference>